<dbReference type="AlphaFoldDB" id="A0A0L1JKY6"/>
<feature type="domain" description="MoaB/Mog" evidence="1">
    <location>
        <begin position="186"/>
        <end position="282"/>
    </location>
</feature>
<dbReference type="PATRIC" id="fig|1317121.7.peg.4214"/>
<name>A0A0L1JKY6_9RHOB</name>
<organism evidence="2 3">
    <name type="scientific">Pseudaestuariivita atlantica</name>
    <dbReference type="NCBI Taxonomy" id="1317121"/>
    <lineage>
        <taxon>Bacteria</taxon>
        <taxon>Pseudomonadati</taxon>
        <taxon>Pseudomonadota</taxon>
        <taxon>Alphaproteobacteria</taxon>
        <taxon>Rhodobacterales</taxon>
        <taxon>Paracoccaceae</taxon>
        <taxon>Pseudaestuariivita</taxon>
    </lineage>
</organism>
<dbReference type="InterPro" id="IPR001453">
    <property type="entry name" value="MoaB/Mog_dom"/>
</dbReference>
<evidence type="ECO:0000259" key="1">
    <source>
        <dbReference type="Pfam" id="PF00994"/>
    </source>
</evidence>
<proteinExistence type="predicted"/>
<evidence type="ECO:0000313" key="3">
    <source>
        <dbReference type="Proteomes" id="UP000036938"/>
    </source>
</evidence>
<dbReference type="SUPFAM" id="SSF53218">
    <property type="entry name" value="Molybdenum cofactor biosynthesis proteins"/>
    <property type="match status" value="1"/>
</dbReference>
<dbReference type="OrthoDB" id="9779263at2"/>
<evidence type="ECO:0000313" key="2">
    <source>
        <dbReference type="EMBL" id="KNG92387.1"/>
    </source>
</evidence>
<dbReference type="InterPro" id="IPR036425">
    <property type="entry name" value="MoaB/Mog-like_dom_sf"/>
</dbReference>
<comment type="caution">
    <text evidence="2">The sequence shown here is derived from an EMBL/GenBank/DDBJ whole genome shotgun (WGS) entry which is preliminary data.</text>
</comment>
<dbReference type="Gene3D" id="3.40.980.10">
    <property type="entry name" value="MoaB/Mog-like domain"/>
    <property type="match status" value="1"/>
</dbReference>
<dbReference type="UniPathway" id="UPA00344"/>
<dbReference type="STRING" id="1317121.ATO11_17410"/>
<protein>
    <submittedName>
        <fullName evidence="2">Molybdopterin biosynthesis protein</fullName>
    </submittedName>
</protein>
<reference evidence="2 3" key="1">
    <citation type="journal article" date="2015" name="Int. J. Syst. Evol. Microbiol.">
        <title>Aestuariivita atlantica sp. nov., isolated from deep sea sediment of the Atlantic Ocean.</title>
        <authorList>
            <person name="Li G."/>
            <person name="Lai Q."/>
            <person name="Du Y."/>
            <person name="Liu X."/>
            <person name="Sun F."/>
            <person name="Shao Z."/>
        </authorList>
    </citation>
    <scope>NUCLEOTIDE SEQUENCE [LARGE SCALE GENOMIC DNA]</scope>
    <source>
        <strain evidence="2 3">22II-S11-z3</strain>
    </source>
</reference>
<sequence>MKFGPVPVTEAAGAILAHSVALDGRRLRKGVVLGPDDIAALAASGLDRVTVARLEPGDVDEGTAAARLAEALTDGHADMRLTPPTNGRVNVVATRAGLARLDAARIDAVNGIDPAVSLATVPRWHRMAARGLMATIKIITYAVPGAHLDAAIEAGRGAIGLAAPQVRRAALIVTEVPGGPGLKGSAAIEARLAALDVTLDRVDKVPHETTALATALAAVEAELILVLTGSATSDPSDVAPSAVRAAGGRVERFGMPVDPGNLLFIGSLGERPVIGLPGCARSPALNGADWVLSRVICGVAVASDDIARMGVGGLLKEMPSRPTPRRARG</sequence>
<gene>
    <name evidence="2" type="ORF">ATO11_17410</name>
</gene>
<keyword evidence="3" id="KW-1185">Reference proteome</keyword>
<dbReference type="CDD" id="cd03522">
    <property type="entry name" value="MoeA_like"/>
    <property type="match status" value="1"/>
</dbReference>
<dbReference type="Pfam" id="PF00994">
    <property type="entry name" value="MoCF_biosynth"/>
    <property type="match status" value="1"/>
</dbReference>
<dbReference type="RefSeq" id="WP_050532188.1">
    <property type="nucleotide sequence ID" value="NZ_AQQZ01000009.1"/>
</dbReference>
<dbReference type="EMBL" id="AQQZ01000009">
    <property type="protein sequence ID" value="KNG92387.1"/>
    <property type="molecule type" value="Genomic_DNA"/>
</dbReference>
<accession>A0A0L1JKY6</accession>
<dbReference type="Proteomes" id="UP000036938">
    <property type="component" value="Unassembled WGS sequence"/>
</dbReference>